<gene>
    <name evidence="1" type="ORF">F8M41_001681</name>
</gene>
<evidence type="ECO:0000313" key="1">
    <source>
        <dbReference type="EMBL" id="KAF0453758.1"/>
    </source>
</evidence>
<dbReference type="AlphaFoldDB" id="A0A8H3XFH6"/>
<protein>
    <submittedName>
        <fullName evidence="1">E3 ubiquitin-protein ligase</fullName>
    </submittedName>
</protein>
<organism evidence="1 2">
    <name type="scientific">Gigaspora margarita</name>
    <dbReference type="NCBI Taxonomy" id="4874"/>
    <lineage>
        <taxon>Eukaryota</taxon>
        <taxon>Fungi</taxon>
        <taxon>Fungi incertae sedis</taxon>
        <taxon>Mucoromycota</taxon>
        <taxon>Glomeromycotina</taxon>
        <taxon>Glomeromycetes</taxon>
        <taxon>Diversisporales</taxon>
        <taxon>Gigasporaceae</taxon>
        <taxon>Gigaspora</taxon>
    </lineage>
</organism>
<comment type="caution">
    <text evidence="1">The sequence shown here is derived from an EMBL/GenBank/DDBJ whole genome shotgun (WGS) entry which is preliminary data.</text>
</comment>
<accession>A0A8H3XFH6</accession>
<evidence type="ECO:0000313" key="2">
    <source>
        <dbReference type="Proteomes" id="UP000439903"/>
    </source>
</evidence>
<reference evidence="1 2" key="1">
    <citation type="journal article" date="2019" name="Environ. Microbiol.">
        <title>At the nexus of three kingdoms: the genome of the mycorrhizal fungus Gigaspora margarita provides insights into plant, endobacterial and fungal interactions.</title>
        <authorList>
            <person name="Venice F."/>
            <person name="Ghignone S."/>
            <person name="Salvioli di Fossalunga A."/>
            <person name="Amselem J."/>
            <person name="Novero M."/>
            <person name="Xianan X."/>
            <person name="Sedzielewska Toro K."/>
            <person name="Morin E."/>
            <person name="Lipzen A."/>
            <person name="Grigoriev I.V."/>
            <person name="Henrissat B."/>
            <person name="Martin F.M."/>
            <person name="Bonfante P."/>
        </authorList>
    </citation>
    <scope>NUCLEOTIDE SEQUENCE [LARGE SCALE GENOMIC DNA]</scope>
    <source>
        <strain evidence="1 2">BEG34</strain>
    </source>
</reference>
<sequence length="251" mass="29034">MWDQTLQYDYTLPISFDGIIDVDDGDVHLEEINNYMKLDNLIIHSLETYFLRKLCHKGLSYSGLKQFCVVHNYKFPWLYGMIIKDTHLPFNPYLKLLEYRQAENAYKELFKQIIEKVFSDNQPLLRLDNILDNRNLFLTLVIAHVIALHASISQDSNPLAAYFHRTAACQDMLADAPIIGLIKSIRSMSSSSYRILHLIVHVLIGSSPHSPTFLCRRSQAANNIEQYCLDLILTDWRVLKQILNCSDENLA</sequence>
<name>A0A8H3XFH6_GIGMA</name>
<proteinExistence type="predicted"/>
<dbReference type="Proteomes" id="UP000439903">
    <property type="component" value="Unassembled WGS sequence"/>
</dbReference>
<dbReference type="OrthoDB" id="2423195at2759"/>
<dbReference type="EMBL" id="WTPW01001136">
    <property type="protein sequence ID" value="KAF0453758.1"/>
    <property type="molecule type" value="Genomic_DNA"/>
</dbReference>
<keyword evidence="2" id="KW-1185">Reference proteome</keyword>